<evidence type="ECO:0000313" key="2">
    <source>
        <dbReference type="Proteomes" id="UP000830395"/>
    </source>
</evidence>
<evidence type="ECO:0000313" key="1">
    <source>
        <dbReference type="EMBL" id="MCJ8746481.1"/>
    </source>
</evidence>
<keyword evidence="2" id="KW-1185">Reference proteome</keyword>
<gene>
    <name evidence="1" type="ORF">PDJAM_G00142270</name>
</gene>
<accession>A0ACC5ZEN7</accession>
<dbReference type="Proteomes" id="UP000830395">
    <property type="component" value="Chromosome 23"/>
</dbReference>
<reference evidence="1" key="1">
    <citation type="submission" date="2020-02" db="EMBL/GenBank/DDBJ databases">
        <title>Genome sequencing of the panga catfish, Pangasius djambal.</title>
        <authorList>
            <person name="Wen M."/>
            <person name="Zahm M."/>
            <person name="Roques C."/>
            <person name="Cabau C."/>
            <person name="Klopp C."/>
            <person name="Donnadieu C."/>
            <person name="Jouanno E."/>
            <person name="Avarre J.-C."/>
            <person name="Campet M."/>
            <person name="Ha T."/>
            <person name="Dugue R."/>
            <person name="Lampietro C."/>
            <person name="Louis A."/>
            <person name="Herpin A."/>
            <person name="Echchiki A."/>
            <person name="Berthelot C."/>
            <person name="Parey E."/>
            <person name="Roest-Crollius H."/>
            <person name="Braasch I."/>
            <person name="Postlethwait J.H."/>
            <person name="Bobe J."/>
            <person name="Montfort J."/>
            <person name="Bouchez O."/>
            <person name="Begum T."/>
            <person name="Schartl M."/>
            <person name="Gustiano R."/>
            <person name="Guiguen Y."/>
        </authorList>
    </citation>
    <scope>NUCLEOTIDE SEQUENCE</scope>
    <source>
        <strain evidence="1">Pdj_M5554</strain>
    </source>
</reference>
<proteinExistence type="predicted"/>
<name>A0ACC5ZEN7_9TELE</name>
<dbReference type="EMBL" id="CM040997">
    <property type="protein sequence ID" value="MCJ8746481.1"/>
    <property type="molecule type" value="Genomic_DNA"/>
</dbReference>
<comment type="caution">
    <text evidence="1">The sequence shown here is derived from an EMBL/GenBank/DDBJ whole genome shotgun (WGS) entry which is preliminary data.</text>
</comment>
<organism evidence="1 2">
    <name type="scientific">Pangasius djambal</name>
    <dbReference type="NCBI Taxonomy" id="1691987"/>
    <lineage>
        <taxon>Eukaryota</taxon>
        <taxon>Metazoa</taxon>
        <taxon>Chordata</taxon>
        <taxon>Craniata</taxon>
        <taxon>Vertebrata</taxon>
        <taxon>Euteleostomi</taxon>
        <taxon>Actinopterygii</taxon>
        <taxon>Neopterygii</taxon>
        <taxon>Teleostei</taxon>
        <taxon>Ostariophysi</taxon>
        <taxon>Siluriformes</taxon>
        <taxon>Pangasiidae</taxon>
        <taxon>Pangasius</taxon>
    </lineage>
</organism>
<sequence length="227" mass="25684">MLLFPVARMKIKKITWVETPAPYIPPLSQTAQGHFQFWLSKGHVQQIYSEEISKIDVITENTDRQQRQEHTSDIYSQCHTPYVGPLMEVWTPCQMPDTRITANNPCNDLDFLPDDCNVEETLFCLSMAKAVEGFVSLDDLEPSLEICKPSEPLTVPENPACFTQNYCTLTETAIGLIPTFCNVQFVPSLDLGQKSHTSPDLLNIKIEEDTPELDTVTLDNFQLSVEE</sequence>
<protein>
    <submittedName>
        <fullName evidence="1">Uncharacterized protein</fullName>
    </submittedName>
</protein>